<keyword evidence="6 9" id="KW-0378">Hydrolase</keyword>
<dbReference type="GO" id="GO:0005576">
    <property type="term" value="C:extracellular region"/>
    <property type="evidence" value="ECO:0007669"/>
    <property type="project" value="UniProtKB-SubCell"/>
</dbReference>
<gene>
    <name evidence="14" type="ORF">Q8G35_03275</name>
</gene>
<comment type="subcellular location">
    <subcellularLocation>
        <location evidence="2">Secreted</location>
    </subcellularLocation>
</comment>
<evidence type="ECO:0000256" key="1">
    <source>
        <dbReference type="ARBA" id="ARBA00001913"/>
    </source>
</evidence>
<dbReference type="InterPro" id="IPR013783">
    <property type="entry name" value="Ig-like_fold"/>
</dbReference>
<keyword evidence="7 9" id="KW-0720">Serine protease</keyword>
<dbReference type="SUPFAM" id="SSF52743">
    <property type="entry name" value="Subtilisin-like"/>
    <property type="match status" value="1"/>
</dbReference>
<comment type="cofactor">
    <cofactor evidence="1">
        <name>Ca(2+)</name>
        <dbReference type="ChEBI" id="CHEBI:29108"/>
    </cofactor>
</comment>
<evidence type="ECO:0000256" key="3">
    <source>
        <dbReference type="ARBA" id="ARBA00011073"/>
    </source>
</evidence>
<dbReference type="Pfam" id="PF22148">
    <property type="entry name" value="Fervidolysin_NPro-like"/>
    <property type="match status" value="1"/>
</dbReference>
<reference evidence="14" key="1">
    <citation type="submission" date="2023-07" db="EMBL/GenBank/DDBJ databases">
        <title>Murine gut Bacillus species.</title>
        <authorList>
            <person name="Gutman E."/>
            <person name="Hashuel R."/>
            <person name="Litvak Y."/>
        </authorList>
    </citation>
    <scope>NUCLEOTIDE SEQUENCE</scope>
    <source>
        <strain evidence="14">RU283</strain>
    </source>
</reference>
<evidence type="ECO:0000259" key="11">
    <source>
        <dbReference type="Pfam" id="PF00082"/>
    </source>
</evidence>
<dbReference type="InterPro" id="IPR022398">
    <property type="entry name" value="Peptidase_S8_His-AS"/>
</dbReference>
<dbReference type="PANTHER" id="PTHR43806">
    <property type="entry name" value="PEPTIDASE S8"/>
    <property type="match status" value="1"/>
</dbReference>
<dbReference type="GO" id="GO:0006508">
    <property type="term" value="P:proteolysis"/>
    <property type="evidence" value="ECO:0007669"/>
    <property type="project" value="UniProtKB-KW"/>
</dbReference>
<feature type="active site" description="Charge relay system" evidence="9">
    <location>
        <position position="161"/>
    </location>
</feature>
<dbReference type="GO" id="GO:0004252">
    <property type="term" value="F:serine-type endopeptidase activity"/>
    <property type="evidence" value="ECO:0007669"/>
    <property type="project" value="UniProtKB-UniRule"/>
</dbReference>
<feature type="domain" description="Bacterial Ig" evidence="12">
    <location>
        <begin position="548"/>
        <end position="627"/>
    </location>
</feature>
<evidence type="ECO:0000256" key="4">
    <source>
        <dbReference type="ARBA" id="ARBA00022525"/>
    </source>
</evidence>
<dbReference type="PROSITE" id="PS51892">
    <property type="entry name" value="SUBTILASE"/>
    <property type="match status" value="1"/>
</dbReference>
<feature type="active site" description="Charge relay system" evidence="9">
    <location>
        <position position="318"/>
    </location>
</feature>
<dbReference type="Pfam" id="PF17936">
    <property type="entry name" value="Big_6"/>
    <property type="match status" value="3"/>
</dbReference>
<dbReference type="InterPro" id="IPR050131">
    <property type="entry name" value="Peptidase_S8_subtilisin-like"/>
</dbReference>
<dbReference type="InterPro" id="IPR041498">
    <property type="entry name" value="Big_6"/>
</dbReference>
<feature type="domain" description="Fervidolysin-like N-terminal prodomain" evidence="13">
    <location>
        <begin position="56"/>
        <end position="84"/>
    </location>
</feature>
<keyword evidence="4" id="KW-0964">Secreted</keyword>
<dbReference type="InterPro" id="IPR034084">
    <property type="entry name" value="Thermitase-like_dom"/>
</dbReference>
<evidence type="ECO:0000313" key="14">
    <source>
        <dbReference type="EMBL" id="MDP1417426.1"/>
    </source>
</evidence>
<evidence type="ECO:0000256" key="8">
    <source>
        <dbReference type="ARBA" id="ARBA00022837"/>
    </source>
</evidence>
<dbReference type="EMBL" id="JAUUTP010000002">
    <property type="protein sequence ID" value="MDP1417426.1"/>
    <property type="molecule type" value="Genomic_DNA"/>
</dbReference>
<sequence>MHKKLIQAILPVLLLFMILPIYKPDAASAEETPQSDGVIVKYKETDDEPINELIEKVEVPKGETTDNLIEELEEQKNVEYAEPNYLFKKMESPNDPAYIDQWHHKKLGTNAAWTKSMGSKEIMVAIIDDGIDRNHEDLKGKIVNAYDTIRNRKHIVPKGAHGTHIAGIIAGSANNGIGGTGVAPNVKLMPINVFDGEYADTADIIDAIHYAVQQKANIINMSLGDTSYSEALNNAVQEAYKKGVLIVAAAGNEGDMGKNVQRVYPAAFSHVISVAATDSRDKRPSYSNYHSTVDIAAPGDDILSTLPYGKYGWMSGTSMATPMVAGVAALIWSHEPKLNKKEVEYRLYDSAMDLGAAGKDIYYGNGRVNAKKALEMKTLTKPAVTAISDKDTKINGKIPTDFKTGTVSIYTNKKQLATVKINGEKTFTATIAKQTAGTIISTRLIDKAGNKSIPASFKVADKTAPARPSVNTVGDNTVKVTGKAEASSAITVKTGSTVLGKANSNSAGNFTVTMSKKQKAGKVLSVTATDQAGNISSPKTLTVADKTAPSKPTVNTVTTKTTKVTGKAEANSTVSIKASGKVIGSAAATTKGTFSVKIPKQKAGKNLYTYAKDKAKNVSESRKVTVKK</sequence>
<feature type="domain" description="Bacterial Ig" evidence="12">
    <location>
        <begin position="464"/>
        <end position="545"/>
    </location>
</feature>
<dbReference type="InterPro" id="IPR054399">
    <property type="entry name" value="Fervidolysin-like_N_prodom"/>
</dbReference>
<feature type="domain" description="Peptidase S8/S53" evidence="11">
    <location>
        <begin position="120"/>
        <end position="366"/>
    </location>
</feature>
<name>A0AA90NXE4_9BACI</name>
<dbReference type="Gene3D" id="2.60.40.10">
    <property type="entry name" value="Immunoglobulins"/>
    <property type="match status" value="2"/>
</dbReference>
<dbReference type="RefSeq" id="WP_305158960.1">
    <property type="nucleotide sequence ID" value="NZ_JAUUTP010000002.1"/>
</dbReference>
<dbReference type="InterPro" id="IPR023828">
    <property type="entry name" value="Peptidase_S8_Ser-AS"/>
</dbReference>
<evidence type="ECO:0000259" key="13">
    <source>
        <dbReference type="Pfam" id="PF22148"/>
    </source>
</evidence>
<keyword evidence="5 9" id="KW-0645">Protease</keyword>
<accession>A0AA90NXE4</accession>
<comment type="similarity">
    <text evidence="3 9 10">Belongs to the peptidase S8 family.</text>
</comment>
<dbReference type="InterPro" id="IPR015500">
    <property type="entry name" value="Peptidase_S8_subtilisin-rel"/>
</dbReference>
<dbReference type="PROSITE" id="PS00138">
    <property type="entry name" value="SUBTILASE_SER"/>
    <property type="match status" value="1"/>
</dbReference>
<evidence type="ECO:0000256" key="7">
    <source>
        <dbReference type="ARBA" id="ARBA00022825"/>
    </source>
</evidence>
<feature type="active site" description="Charge relay system" evidence="9">
    <location>
        <position position="128"/>
    </location>
</feature>
<dbReference type="Gene3D" id="3.40.50.200">
    <property type="entry name" value="Peptidase S8/S53 domain"/>
    <property type="match status" value="1"/>
</dbReference>
<evidence type="ECO:0000256" key="2">
    <source>
        <dbReference type="ARBA" id="ARBA00004613"/>
    </source>
</evidence>
<evidence type="ECO:0000256" key="9">
    <source>
        <dbReference type="PROSITE-ProRule" id="PRU01240"/>
    </source>
</evidence>
<dbReference type="Pfam" id="PF00082">
    <property type="entry name" value="Peptidase_S8"/>
    <property type="match status" value="1"/>
</dbReference>
<dbReference type="InterPro" id="IPR036852">
    <property type="entry name" value="Peptidase_S8/S53_dom_sf"/>
</dbReference>
<dbReference type="InterPro" id="IPR023827">
    <property type="entry name" value="Peptidase_S8_Asp-AS"/>
</dbReference>
<comment type="caution">
    <text evidence="14">The sequence shown here is derived from an EMBL/GenBank/DDBJ whole genome shotgun (WGS) entry which is preliminary data.</text>
</comment>
<dbReference type="PROSITE" id="PS00137">
    <property type="entry name" value="SUBTILASE_HIS"/>
    <property type="match status" value="1"/>
</dbReference>
<evidence type="ECO:0000313" key="15">
    <source>
        <dbReference type="Proteomes" id="UP001178277"/>
    </source>
</evidence>
<dbReference type="InterPro" id="IPR000209">
    <property type="entry name" value="Peptidase_S8/S53_dom"/>
</dbReference>
<dbReference type="CDD" id="cd07484">
    <property type="entry name" value="Peptidases_S8_Thermitase_like"/>
    <property type="match status" value="1"/>
</dbReference>
<proteinExistence type="inferred from homology"/>
<dbReference type="PROSITE" id="PS00136">
    <property type="entry name" value="SUBTILASE_ASP"/>
    <property type="match status" value="1"/>
</dbReference>
<evidence type="ECO:0000256" key="6">
    <source>
        <dbReference type="ARBA" id="ARBA00022801"/>
    </source>
</evidence>
<keyword evidence="8" id="KW-0106">Calcium</keyword>
<evidence type="ECO:0000259" key="12">
    <source>
        <dbReference type="Pfam" id="PF17936"/>
    </source>
</evidence>
<protein>
    <submittedName>
        <fullName evidence="14">S8 family serine peptidase</fullName>
    </submittedName>
</protein>
<evidence type="ECO:0000256" key="10">
    <source>
        <dbReference type="RuleBase" id="RU003355"/>
    </source>
</evidence>
<dbReference type="PRINTS" id="PR00723">
    <property type="entry name" value="SUBTILISIN"/>
</dbReference>
<dbReference type="AlphaFoldDB" id="A0AA90NXE4"/>
<organism evidence="14 15">
    <name type="scientific">Peribacillus simplex</name>
    <dbReference type="NCBI Taxonomy" id="1478"/>
    <lineage>
        <taxon>Bacteria</taxon>
        <taxon>Bacillati</taxon>
        <taxon>Bacillota</taxon>
        <taxon>Bacilli</taxon>
        <taxon>Bacillales</taxon>
        <taxon>Bacillaceae</taxon>
        <taxon>Peribacillus</taxon>
    </lineage>
</organism>
<feature type="domain" description="Bacterial Ig" evidence="12">
    <location>
        <begin position="381"/>
        <end position="461"/>
    </location>
</feature>
<dbReference type="PANTHER" id="PTHR43806:SF11">
    <property type="entry name" value="CEREVISIN-RELATED"/>
    <property type="match status" value="1"/>
</dbReference>
<evidence type="ECO:0000256" key="5">
    <source>
        <dbReference type="ARBA" id="ARBA00022670"/>
    </source>
</evidence>
<dbReference type="Proteomes" id="UP001178277">
    <property type="component" value="Unassembled WGS sequence"/>
</dbReference>